<evidence type="ECO:0000256" key="1">
    <source>
        <dbReference type="ARBA" id="ARBA00001917"/>
    </source>
</evidence>
<gene>
    <name evidence="12" type="ORF">NESM_000392200</name>
</gene>
<keyword evidence="4" id="KW-0285">Flavoprotein</keyword>
<dbReference type="PRINTS" id="PR00368">
    <property type="entry name" value="FADPNR"/>
</dbReference>
<evidence type="ECO:0000256" key="7">
    <source>
        <dbReference type="ARBA" id="ARBA00023002"/>
    </source>
</evidence>
<keyword evidence="8" id="KW-0408">Iron</keyword>
<dbReference type="SUPFAM" id="SSF51395">
    <property type="entry name" value="FMN-linked oxidoreductases"/>
    <property type="match status" value="1"/>
</dbReference>
<dbReference type="Proteomes" id="UP001430356">
    <property type="component" value="Unassembled WGS sequence"/>
</dbReference>
<dbReference type="GO" id="GO:0051536">
    <property type="term" value="F:iron-sulfur cluster binding"/>
    <property type="evidence" value="ECO:0007669"/>
    <property type="project" value="UniProtKB-KW"/>
</dbReference>
<evidence type="ECO:0000256" key="8">
    <source>
        <dbReference type="ARBA" id="ARBA00023004"/>
    </source>
</evidence>
<proteinExistence type="inferred from homology"/>
<keyword evidence="13" id="KW-1185">Reference proteome</keyword>
<evidence type="ECO:0000256" key="3">
    <source>
        <dbReference type="ARBA" id="ARBA00011048"/>
    </source>
</evidence>
<evidence type="ECO:0000256" key="9">
    <source>
        <dbReference type="ARBA" id="ARBA00023014"/>
    </source>
</evidence>
<sequence>MKQYAKILEPLDLGFTTLRNRVVMGSMHTGLESPRHSGRAAATAAAAAAAAAATVNPYARLARFYRERAKGKAGLIITGGFSPSPEGLLHPGETVLSAREVDPMRCVTDAVHEEGGHILLQMLHPGRYANGDQCVAPSPILSPISHTQQVPVEMSVSLVKRTVEDFARLARHAQMAGYDGVEIMGSEGYLLNQFIARHTNHRTDEYGGSFENRIRFALEVLQAVREMTGPNFIIMFRVSLLDLVPDGSTQAEVFELAERVAKGGATIINTGIGWHEARVPTIATSVPRAGYTWATAAVRAHLRRRGITTPIVAVNRMNHPDVLEQVLNDGDADLVAMARPFLSDPHFVEKVMTGAADRINVCIGCNEACLDNIFTGKTASCMLNPLAAHEEERAALPASTSKRVAVIGGGPAGASAAMTLADRGHRVTLYEAKSVLGGQFNLAKRIPGKEEFQSSIDFWTNTLRAHPNVTLKMSTHATADAVAAAGYDEVVVATGCEPHPKSDAPIDGMEQHANVLSYTEALLHPERVGRRVAILGAGGIGFDMAEFLTSPHSASAATVAAAQYTRFEKEASAEFRKKWGIKSDSIVAAEAQAEAAGGTAPSLPGGLVDPEIPRPYRQVTMFQRSRGKLGAHLGATTGWIHRLEIRMNRVKTVAGATYKSFDGTTFVYLDKDGKETALEVDTVVLCTGQSSNKEFERTAASVLPTLHPIGGCNFTKKLDAKLAILQAHAVAIRL</sequence>
<comment type="cofactor">
    <cofactor evidence="2">
        <name>[4Fe-4S] cluster</name>
        <dbReference type="ChEBI" id="CHEBI:49883"/>
    </cofactor>
</comment>
<dbReference type="InterPro" id="IPR036188">
    <property type="entry name" value="FAD/NAD-bd_sf"/>
</dbReference>
<dbReference type="Gene3D" id="3.40.50.720">
    <property type="entry name" value="NAD(P)-binding Rossmann-like Domain"/>
    <property type="match status" value="1"/>
</dbReference>
<dbReference type="Pfam" id="PF07992">
    <property type="entry name" value="Pyr_redox_2"/>
    <property type="match status" value="1"/>
</dbReference>
<name>A0AAW0EKT3_9TRYP</name>
<dbReference type="Gene3D" id="3.50.50.60">
    <property type="entry name" value="FAD/NAD(P)-binding domain"/>
    <property type="match status" value="1"/>
</dbReference>
<comment type="cofactor">
    <cofactor evidence="1">
        <name>FMN</name>
        <dbReference type="ChEBI" id="CHEBI:58210"/>
    </cofactor>
</comment>
<keyword evidence="6" id="KW-0479">Metal-binding</keyword>
<reference evidence="12 13" key="1">
    <citation type="journal article" date="2021" name="MBio">
        <title>A New Model Trypanosomatid, Novymonas esmeraldas: Genomic Perception of Its 'Candidatus Pandoraea novymonadis' Endosymbiont.</title>
        <authorList>
            <person name="Zakharova A."/>
            <person name="Saura A."/>
            <person name="Butenko A."/>
            <person name="Podesvova L."/>
            <person name="Warmusova S."/>
            <person name="Kostygov A.Y."/>
            <person name="Nenarokova A."/>
            <person name="Lukes J."/>
            <person name="Opperdoes F.R."/>
            <person name="Yurchenko V."/>
        </authorList>
    </citation>
    <scope>NUCLEOTIDE SEQUENCE [LARGE SCALE GENOMIC DNA]</scope>
    <source>
        <strain evidence="12 13">E262AT.01</strain>
    </source>
</reference>
<evidence type="ECO:0000256" key="5">
    <source>
        <dbReference type="ARBA" id="ARBA00022643"/>
    </source>
</evidence>
<dbReference type="GO" id="GO:0046872">
    <property type="term" value="F:metal ion binding"/>
    <property type="evidence" value="ECO:0007669"/>
    <property type="project" value="UniProtKB-KW"/>
</dbReference>
<evidence type="ECO:0000313" key="13">
    <source>
        <dbReference type="Proteomes" id="UP001430356"/>
    </source>
</evidence>
<evidence type="ECO:0000259" key="11">
    <source>
        <dbReference type="Pfam" id="PF07992"/>
    </source>
</evidence>
<dbReference type="CDD" id="cd02930">
    <property type="entry name" value="DCR_FMN"/>
    <property type="match status" value="1"/>
</dbReference>
<dbReference type="GO" id="GO:0005737">
    <property type="term" value="C:cytoplasm"/>
    <property type="evidence" value="ECO:0007669"/>
    <property type="project" value="UniProtKB-ARBA"/>
</dbReference>
<evidence type="ECO:0000256" key="2">
    <source>
        <dbReference type="ARBA" id="ARBA00001966"/>
    </source>
</evidence>
<dbReference type="GO" id="GO:0016491">
    <property type="term" value="F:oxidoreductase activity"/>
    <property type="evidence" value="ECO:0007669"/>
    <property type="project" value="UniProtKB-KW"/>
</dbReference>
<dbReference type="PANTHER" id="PTHR42917:SF2">
    <property type="entry name" value="2,4-DIENOYL-COA REDUCTASE [(2E)-ENOYL-COA-PRODUCING]"/>
    <property type="match status" value="1"/>
</dbReference>
<dbReference type="AlphaFoldDB" id="A0AAW0EKT3"/>
<dbReference type="EMBL" id="JAECZO010000041">
    <property type="protein sequence ID" value="KAK7194725.1"/>
    <property type="molecule type" value="Genomic_DNA"/>
</dbReference>
<evidence type="ECO:0000256" key="4">
    <source>
        <dbReference type="ARBA" id="ARBA00022630"/>
    </source>
</evidence>
<protein>
    <submittedName>
        <fullName evidence="12">2,4-dienoyl-coa reductase fadh1</fullName>
    </submittedName>
</protein>
<comment type="caution">
    <text evidence="12">The sequence shown here is derived from an EMBL/GenBank/DDBJ whole genome shotgun (WGS) entry which is preliminary data.</text>
</comment>
<organism evidence="12 13">
    <name type="scientific">Novymonas esmeraldas</name>
    <dbReference type="NCBI Taxonomy" id="1808958"/>
    <lineage>
        <taxon>Eukaryota</taxon>
        <taxon>Discoba</taxon>
        <taxon>Euglenozoa</taxon>
        <taxon>Kinetoplastea</taxon>
        <taxon>Metakinetoplastina</taxon>
        <taxon>Trypanosomatida</taxon>
        <taxon>Trypanosomatidae</taxon>
        <taxon>Novymonas</taxon>
    </lineage>
</organism>
<dbReference type="InterPro" id="IPR051793">
    <property type="entry name" value="NADH:flavin_oxidoreductase"/>
</dbReference>
<dbReference type="PANTHER" id="PTHR42917">
    <property type="entry name" value="2,4-DIENOYL-COA REDUCTASE"/>
    <property type="match status" value="1"/>
</dbReference>
<evidence type="ECO:0000256" key="6">
    <source>
        <dbReference type="ARBA" id="ARBA00022723"/>
    </source>
</evidence>
<feature type="domain" description="NADH:flavin oxidoreductase/NADH oxidase N-terminal" evidence="10">
    <location>
        <begin position="7"/>
        <end position="356"/>
    </location>
</feature>
<dbReference type="SUPFAM" id="SSF51971">
    <property type="entry name" value="Nucleotide-binding domain"/>
    <property type="match status" value="1"/>
</dbReference>
<evidence type="ECO:0000313" key="12">
    <source>
        <dbReference type="EMBL" id="KAK7194725.1"/>
    </source>
</evidence>
<dbReference type="InterPro" id="IPR013785">
    <property type="entry name" value="Aldolase_TIM"/>
</dbReference>
<keyword evidence="5" id="KW-0288">FMN</keyword>
<accession>A0AAW0EKT3</accession>
<keyword evidence="9" id="KW-0411">Iron-sulfur</keyword>
<dbReference type="GO" id="GO:0010181">
    <property type="term" value="F:FMN binding"/>
    <property type="evidence" value="ECO:0007669"/>
    <property type="project" value="InterPro"/>
</dbReference>
<comment type="similarity">
    <text evidence="3">In the N-terminal section; belongs to the NADH:flavin oxidoreductase/NADH oxidase family.</text>
</comment>
<feature type="domain" description="FAD/NAD(P)-binding" evidence="11">
    <location>
        <begin position="403"/>
        <end position="696"/>
    </location>
</feature>
<evidence type="ECO:0000259" key="10">
    <source>
        <dbReference type="Pfam" id="PF00724"/>
    </source>
</evidence>
<dbReference type="Gene3D" id="3.20.20.70">
    <property type="entry name" value="Aldolase class I"/>
    <property type="match status" value="1"/>
</dbReference>
<dbReference type="InterPro" id="IPR023753">
    <property type="entry name" value="FAD/NAD-binding_dom"/>
</dbReference>
<dbReference type="Pfam" id="PF00724">
    <property type="entry name" value="Oxidored_FMN"/>
    <property type="match status" value="1"/>
</dbReference>
<dbReference type="InterPro" id="IPR001155">
    <property type="entry name" value="OxRdtase_FMN_N"/>
</dbReference>
<dbReference type="SUPFAM" id="SSF51905">
    <property type="entry name" value="FAD/NAD(P)-binding domain"/>
    <property type="match status" value="1"/>
</dbReference>
<keyword evidence="7" id="KW-0560">Oxidoreductase</keyword>